<sequence>MFNRVFAGALALALPFAAVQAPAQAQEKVLKAVMHADVRVIDPIWTTQTIANIHGALIYDTLFGNDADQKPQPQMVGKYEVSPDKLTYTFTLRDGLKFHDGSPVTTKDVIASLKRWGAKDGVGQRLMGFVTKMEPVDDKTFTMVLKAPYGMVLESLGKTSSSIAAIMREKDALTDPQQQVKEAVGSGPYMFAKDQWVPGSKAVYLKNKDYQPRTEPPSSFAGAKVPGVDRIELVWISDPQTAMSALINGEIDFYEAPTNDFLPLLEKARGVKLMKTGKIDSTQGFIRLNHLQPPFDNVKARQAMYYLINQEDFLRAIVGNPKYYKVCPALLTCGGPYESAGGREWMKEYNPKKALQLLKEAGYKGEPITVLSATDHATITPATQVLIQAMREAGINVDAQSMDWGSVVSRRAKKDPPAQGGWNIFVTTSGGVGSANPVLHTWIGAACDKGLFGWPCDAKIEELRNAFGMAQSEEERKKIANELQARAMEQVVYIPFGQWDTPLAYRADRIDGIVPNTGLAVLWGITKK</sequence>
<keyword evidence="7" id="KW-1185">Reference proteome</keyword>
<proteinExistence type="inferred from homology"/>
<dbReference type="PANTHER" id="PTHR30290:SF38">
    <property type="entry name" value="D,D-DIPEPTIDE-BINDING PERIPLASMIC PROTEIN DDPA-RELATED"/>
    <property type="match status" value="1"/>
</dbReference>
<dbReference type="InterPro" id="IPR000914">
    <property type="entry name" value="SBP_5_dom"/>
</dbReference>
<dbReference type="CDD" id="cd08502">
    <property type="entry name" value="PBP2_NikA_DppA_OppA_like_16"/>
    <property type="match status" value="1"/>
</dbReference>
<evidence type="ECO:0000256" key="2">
    <source>
        <dbReference type="ARBA" id="ARBA00005695"/>
    </source>
</evidence>
<evidence type="ECO:0000256" key="1">
    <source>
        <dbReference type="ARBA" id="ARBA00004418"/>
    </source>
</evidence>
<gene>
    <name evidence="6" type="ORF">LJ725_04715</name>
</gene>
<dbReference type="Gene3D" id="3.40.190.10">
    <property type="entry name" value="Periplasmic binding protein-like II"/>
    <property type="match status" value="1"/>
</dbReference>
<evidence type="ECO:0000313" key="6">
    <source>
        <dbReference type="EMBL" id="MCC8428256.1"/>
    </source>
</evidence>
<dbReference type="PANTHER" id="PTHR30290">
    <property type="entry name" value="PERIPLASMIC BINDING COMPONENT OF ABC TRANSPORTER"/>
    <property type="match status" value="1"/>
</dbReference>
<dbReference type="SUPFAM" id="SSF53850">
    <property type="entry name" value="Periplasmic binding protein-like II"/>
    <property type="match status" value="1"/>
</dbReference>
<dbReference type="RefSeq" id="WP_230549451.1">
    <property type="nucleotide sequence ID" value="NZ_JAJISD010000001.1"/>
</dbReference>
<name>A0ABS8KQB7_9HYPH</name>
<dbReference type="InterPro" id="IPR030678">
    <property type="entry name" value="Peptide/Ni-bd"/>
</dbReference>
<feature type="signal peptide" evidence="4">
    <location>
        <begin position="1"/>
        <end position="25"/>
    </location>
</feature>
<organism evidence="6 7">
    <name type="scientific">Reyranella aquatilis</name>
    <dbReference type="NCBI Taxonomy" id="2035356"/>
    <lineage>
        <taxon>Bacteria</taxon>
        <taxon>Pseudomonadati</taxon>
        <taxon>Pseudomonadota</taxon>
        <taxon>Alphaproteobacteria</taxon>
        <taxon>Hyphomicrobiales</taxon>
        <taxon>Reyranellaceae</taxon>
        <taxon>Reyranella</taxon>
    </lineage>
</organism>
<dbReference type="InterPro" id="IPR023765">
    <property type="entry name" value="SBP_5_CS"/>
</dbReference>
<reference evidence="6 7" key="1">
    <citation type="submission" date="2021-11" db="EMBL/GenBank/DDBJ databases">
        <authorList>
            <person name="Lee D.-H."/>
            <person name="Kim S.-B."/>
        </authorList>
    </citation>
    <scope>NUCLEOTIDE SEQUENCE [LARGE SCALE GENOMIC DNA]</scope>
    <source>
        <strain evidence="6 7">KCTC 52223</strain>
    </source>
</reference>
<dbReference type="EMBL" id="JAJISD010000001">
    <property type="protein sequence ID" value="MCC8428256.1"/>
    <property type="molecule type" value="Genomic_DNA"/>
</dbReference>
<dbReference type="PROSITE" id="PS01040">
    <property type="entry name" value="SBP_BACTERIAL_5"/>
    <property type="match status" value="1"/>
</dbReference>
<evidence type="ECO:0000256" key="4">
    <source>
        <dbReference type="SAM" id="SignalP"/>
    </source>
</evidence>
<protein>
    <submittedName>
        <fullName evidence="6">ABC transporter substrate-binding protein</fullName>
    </submittedName>
</protein>
<dbReference type="InterPro" id="IPR039424">
    <property type="entry name" value="SBP_5"/>
</dbReference>
<evidence type="ECO:0000256" key="3">
    <source>
        <dbReference type="ARBA" id="ARBA00022729"/>
    </source>
</evidence>
<keyword evidence="3 4" id="KW-0732">Signal</keyword>
<comment type="subcellular location">
    <subcellularLocation>
        <location evidence="1">Periplasm</location>
    </subcellularLocation>
</comment>
<dbReference type="Pfam" id="PF00496">
    <property type="entry name" value="SBP_bac_5"/>
    <property type="match status" value="1"/>
</dbReference>
<dbReference type="Proteomes" id="UP001198862">
    <property type="component" value="Unassembled WGS sequence"/>
</dbReference>
<dbReference type="Gene3D" id="3.10.105.10">
    <property type="entry name" value="Dipeptide-binding Protein, Domain 3"/>
    <property type="match status" value="1"/>
</dbReference>
<comment type="similarity">
    <text evidence="2">Belongs to the bacterial solute-binding protein 5 family.</text>
</comment>
<comment type="caution">
    <text evidence="6">The sequence shown here is derived from an EMBL/GenBank/DDBJ whole genome shotgun (WGS) entry which is preliminary data.</text>
</comment>
<evidence type="ECO:0000259" key="5">
    <source>
        <dbReference type="Pfam" id="PF00496"/>
    </source>
</evidence>
<feature type="domain" description="Solute-binding protein family 5" evidence="5">
    <location>
        <begin position="70"/>
        <end position="427"/>
    </location>
</feature>
<dbReference type="PIRSF" id="PIRSF002741">
    <property type="entry name" value="MppA"/>
    <property type="match status" value="1"/>
</dbReference>
<feature type="chain" id="PRO_5047449381" evidence="4">
    <location>
        <begin position="26"/>
        <end position="528"/>
    </location>
</feature>
<accession>A0ABS8KQB7</accession>
<evidence type="ECO:0000313" key="7">
    <source>
        <dbReference type="Proteomes" id="UP001198862"/>
    </source>
</evidence>